<dbReference type="GeneID" id="19164694"/>
<evidence type="ECO:0000256" key="5">
    <source>
        <dbReference type="SAM" id="MobiDB-lite"/>
    </source>
</evidence>
<dbReference type="InterPro" id="IPR011701">
    <property type="entry name" value="MFS"/>
</dbReference>
<dbReference type="InterPro" id="IPR020846">
    <property type="entry name" value="MFS_dom"/>
</dbReference>
<keyword evidence="2 6" id="KW-0812">Transmembrane</keyword>
<evidence type="ECO:0000256" key="2">
    <source>
        <dbReference type="ARBA" id="ARBA00022692"/>
    </source>
</evidence>
<comment type="subcellular location">
    <subcellularLocation>
        <location evidence="1">Membrane</location>
        <topology evidence="1">Multi-pass membrane protein</topology>
    </subcellularLocation>
</comment>
<dbReference type="GO" id="GO:0022857">
    <property type="term" value="F:transmembrane transporter activity"/>
    <property type="evidence" value="ECO:0007669"/>
    <property type="project" value="InterPro"/>
</dbReference>
<dbReference type="AlphaFoldDB" id="W9ZBW8"/>
<evidence type="ECO:0000313" key="9">
    <source>
        <dbReference type="Proteomes" id="UP000019478"/>
    </source>
</evidence>
<feature type="compositionally biased region" description="Low complexity" evidence="5">
    <location>
        <begin position="11"/>
        <end position="28"/>
    </location>
</feature>
<accession>W9ZBW8</accession>
<protein>
    <recommendedName>
        <fullName evidence="7">Major facilitator superfamily (MFS) profile domain-containing protein</fullName>
    </recommendedName>
</protein>
<feature type="transmembrane region" description="Helical" evidence="6">
    <location>
        <begin position="365"/>
        <end position="385"/>
    </location>
</feature>
<dbReference type="eggNOG" id="KOG0255">
    <property type="taxonomic scope" value="Eukaryota"/>
</dbReference>
<name>W9ZBW8_9EURO</name>
<comment type="caution">
    <text evidence="8">The sequence shown here is derived from an EMBL/GenBank/DDBJ whole genome shotgun (WGS) entry which is preliminary data.</text>
</comment>
<feature type="transmembrane region" description="Helical" evidence="6">
    <location>
        <begin position="207"/>
        <end position="227"/>
    </location>
</feature>
<dbReference type="Pfam" id="PF07690">
    <property type="entry name" value="MFS_1"/>
    <property type="match status" value="1"/>
</dbReference>
<feature type="transmembrane region" description="Helical" evidence="6">
    <location>
        <begin position="391"/>
        <end position="413"/>
    </location>
</feature>
<feature type="transmembrane region" description="Helical" evidence="6">
    <location>
        <begin position="279"/>
        <end position="304"/>
    </location>
</feature>
<gene>
    <name evidence="8" type="ORF">A1O3_00554</name>
</gene>
<evidence type="ECO:0000313" key="8">
    <source>
        <dbReference type="EMBL" id="EXJ92004.1"/>
    </source>
</evidence>
<dbReference type="HOGENOM" id="CLU_008455_1_3_1"/>
<feature type="transmembrane region" description="Helical" evidence="6">
    <location>
        <begin position="87"/>
        <end position="107"/>
    </location>
</feature>
<dbReference type="InterPro" id="IPR005829">
    <property type="entry name" value="Sugar_transporter_CS"/>
</dbReference>
<dbReference type="PANTHER" id="PTHR23502">
    <property type="entry name" value="MAJOR FACILITATOR SUPERFAMILY"/>
    <property type="match status" value="1"/>
</dbReference>
<dbReference type="EMBL" id="AMGY01000001">
    <property type="protein sequence ID" value="EXJ92004.1"/>
    <property type="molecule type" value="Genomic_DNA"/>
</dbReference>
<evidence type="ECO:0000256" key="6">
    <source>
        <dbReference type="SAM" id="Phobius"/>
    </source>
</evidence>
<dbReference type="GO" id="GO:0016020">
    <property type="term" value="C:membrane"/>
    <property type="evidence" value="ECO:0007669"/>
    <property type="project" value="UniProtKB-SubCell"/>
</dbReference>
<dbReference type="STRING" id="1182542.W9ZBW8"/>
<organism evidence="8 9">
    <name type="scientific">Capronia epimyces CBS 606.96</name>
    <dbReference type="NCBI Taxonomy" id="1182542"/>
    <lineage>
        <taxon>Eukaryota</taxon>
        <taxon>Fungi</taxon>
        <taxon>Dikarya</taxon>
        <taxon>Ascomycota</taxon>
        <taxon>Pezizomycotina</taxon>
        <taxon>Eurotiomycetes</taxon>
        <taxon>Chaetothyriomycetidae</taxon>
        <taxon>Chaetothyriales</taxon>
        <taxon>Herpotrichiellaceae</taxon>
        <taxon>Capronia</taxon>
    </lineage>
</organism>
<dbReference type="Proteomes" id="UP000019478">
    <property type="component" value="Unassembled WGS sequence"/>
</dbReference>
<evidence type="ECO:0000256" key="4">
    <source>
        <dbReference type="ARBA" id="ARBA00023136"/>
    </source>
</evidence>
<dbReference type="Gene3D" id="1.20.1250.20">
    <property type="entry name" value="MFS general substrate transporter like domains"/>
    <property type="match status" value="1"/>
</dbReference>
<dbReference type="InterPro" id="IPR036259">
    <property type="entry name" value="MFS_trans_sf"/>
</dbReference>
<proteinExistence type="predicted"/>
<dbReference type="PROSITE" id="PS50850">
    <property type="entry name" value="MFS"/>
    <property type="match status" value="1"/>
</dbReference>
<evidence type="ECO:0000256" key="1">
    <source>
        <dbReference type="ARBA" id="ARBA00004141"/>
    </source>
</evidence>
<feature type="transmembrane region" description="Helical" evidence="6">
    <location>
        <begin position="457"/>
        <end position="479"/>
    </location>
</feature>
<dbReference type="GO" id="GO:0042908">
    <property type="term" value="P:xenobiotic transport"/>
    <property type="evidence" value="ECO:0007669"/>
    <property type="project" value="UniProtKB-ARBA"/>
</dbReference>
<evidence type="ECO:0000256" key="3">
    <source>
        <dbReference type="ARBA" id="ARBA00022989"/>
    </source>
</evidence>
<reference evidence="8 9" key="1">
    <citation type="submission" date="2013-03" db="EMBL/GenBank/DDBJ databases">
        <title>The Genome Sequence of Capronia epimyces CBS 606.96.</title>
        <authorList>
            <consortium name="The Broad Institute Genomics Platform"/>
            <person name="Cuomo C."/>
            <person name="de Hoog S."/>
            <person name="Gorbushina A."/>
            <person name="Walker B."/>
            <person name="Young S.K."/>
            <person name="Zeng Q."/>
            <person name="Gargeya S."/>
            <person name="Fitzgerald M."/>
            <person name="Haas B."/>
            <person name="Abouelleil A."/>
            <person name="Allen A.W."/>
            <person name="Alvarado L."/>
            <person name="Arachchi H.M."/>
            <person name="Berlin A.M."/>
            <person name="Chapman S.B."/>
            <person name="Gainer-Dewar J."/>
            <person name="Goldberg J."/>
            <person name="Griggs A."/>
            <person name="Gujja S."/>
            <person name="Hansen M."/>
            <person name="Howarth C."/>
            <person name="Imamovic A."/>
            <person name="Ireland A."/>
            <person name="Larimer J."/>
            <person name="McCowan C."/>
            <person name="Murphy C."/>
            <person name="Pearson M."/>
            <person name="Poon T.W."/>
            <person name="Priest M."/>
            <person name="Roberts A."/>
            <person name="Saif S."/>
            <person name="Shea T."/>
            <person name="Sisk P."/>
            <person name="Sykes S."/>
            <person name="Wortman J."/>
            <person name="Nusbaum C."/>
            <person name="Birren B."/>
        </authorList>
    </citation>
    <scope>NUCLEOTIDE SEQUENCE [LARGE SCALE GENOMIC DNA]</scope>
    <source>
        <strain evidence="8 9">CBS 606.96</strain>
    </source>
</reference>
<feature type="transmembrane region" description="Helical" evidence="6">
    <location>
        <begin position="51"/>
        <end position="75"/>
    </location>
</feature>
<sequence>MTRPSSRSRSKTQLQQQMKTQLQQQTKTSWSPLLNLSTKEHPRNWPSVRKWIVTGVLSATGFNRIMVSTIMAPALSTIDAKLDMNSVESVMAMSVFLLATAFGPLVIGPLSEVYGRKPMLHTTNIWFLLWNVVCGFAHTKSLLIAARLLAGFGASAVYVLADGVLGDVWPSEQRGKSLGIYLLIPLLGAAVGPIVGGFITQGTTWRWMFWSTSLLQGAMILASILLFDETYEPVILERRAERLRTATGDQRFHTRAGKLSEGRSPLWVMQRSLSRPIRLLLFHPIVQVQTLLSGFSYGVLYLVLSTYSDLWTSRYNESISISGLHYLTICIGEVAGAQLGGPLMDLVFQRLQNQAGGSSIPEYHVPLMIPSAAITASGLLLYGWTAQAKTFWLPVDLGAAIFSCGMQINGMSLQAYVIDSYPVHASSASAASQLLRSLAAFGFPLFGPRMYSALGYGWGNTMMALVSIAVSLPASMFIWSYGAKLRKKALDSY</sequence>
<feature type="compositionally biased region" description="Basic residues" evidence="5">
    <location>
        <begin position="1"/>
        <end position="10"/>
    </location>
</feature>
<feature type="transmembrane region" description="Helical" evidence="6">
    <location>
        <begin position="178"/>
        <end position="201"/>
    </location>
</feature>
<feature type="region of interest" description="Disordered" evidence="5">
    <location>
        <begin position="1"/>
        <end position="28"/>
    </location>
</feature>
<dbReference type="GO" id="GO:0140115">
    <property type="term" value="P:export across plasma membrane"/>
    <property type="evidence" value="ECO:0007669"/>
    <property type="project" value="UniProtKB-ARBA"/>
</dbReference>
<keyword evidence="9" id="KW-1185">Reference proteome</keyword>
<feature type="domain" description="Major facilitator superfamily (MFS) profile" evidence="7">
    <location>
        <begin position="53"/>
        <end position="486"/>
    </location>
</feature>
<keyword evidence="4 6" id="KW-0472">Membrane</keyword>
<dbReference type="SUPFAM" id="SSF103473">
    <property type="entry name" value="MFS general substrate transporter"/>
    <property type="match status" value="1"/>
</dbReference>
<feature type="transmembrane region" description="Helical" evidence="6">
    <location>
        <begin position="324"/>
        <end position="344"/>
    </location>
</feature>
<dbReference type="OrthoDB" id="6770063at2759"/>
<dbReference type="CDD" id="cd17323">
    <property type="entry name" value="MFS_Tpo1_MDR_like"/>
    <property type="match status" value="1"/>
</dbReference>
<dbReference type="PANTHER" id="PTHR23502:SF60">
    <property type="entry name" value="MAJOR FACILITATOR SUPERFAMILY (MFS) PROFILE DOMAIN-CONTAINING PROTEIN-RELATED"/>
    <property type="match status" value="1"/>
</dbReference>
<feature type="transmembrane region" description="Helical" evidence="6">
    <location>
        <begin position="119"/>
        <end position="138"/>
    </location>
</feature>
<dbReference type="PROSITE" id="PS00216">
    <property type="entry name" value="SUGAR_TRANSPORT_1"/>
    <property type="match status" value="1"/>
</dbReference>
<keyword evidence="3 6" id="KW-1133">Transmembrane helix</keyword>
<dbReference type="RefSeq" id="XP_007728894.1">
    <property type="nucleotide sequence ID" value="XM_007730704.1"/>
</dbReference>
<evidence type="ECO:0000259" key="7">
    <source>
        <dbReference type="PROSITE" id="PS50850"/>
    </source>
</evidence>